<dbReference type="GO" id="GO:0005525">
    <property type="term" value="F:GTP binding"/>
    <property type="evidence" value="ECO:0007669"/>
    <property type="project" value="UniProtKB-KW"/>
</dbReference>
<dbReference type="PANTHER" id="PTHR40392">
    <property type="entry name" value="2-PHOSPHO-L-LACTATE GUANYLYLTRANSFERASE"/>
    <property type="match status" value="1"/>
</dbReference>
<keyword evidence="4" id="KW-0342">GTP-binding</keyword>
<keyword evidence="6" id="KW-1185">Reference proteome</keyword>
<dbReference type="InterPro" id="IPR029044">
    <property type="entry name" value="Nucleotide-diphossugar_trans"/>
</dbReference>
<protein>
    <submittedName>
        <fullName evidence="5">Phosphoenolpyruvate guanylyltransferase</fullName>
    </submittedName>
</protein>
<dbReference type="InterPro" id="IPR002835">
    <property type="entry name" value="CofC"/>
</dbReference>
<dbReference type="SUPFAM" id="SSF53448">
    <property type="entry name" value="Nucleotide-diphospho-sugar transferases"/>
    <property type="match status" value="1"/>
</dbReference>
<dbReference type="PANTHER" id="PTHR40392:SF1">
    <property type="entry name" value="2-PHOSPHO-L-LACTATE GUANYLYLTRANSFERASE"/>
    <property type="match status" value="1"/>
</dbReference>
<dbReference type="EMBL" id="CASHTH010001308">
    <property type="protein sequence ID" value="CAI8013903.1"/>
    <property type="molecule type" value="Genomic_DNA"/>
</dbReference>
<keyword evidence="3" id="KW-0547">Nucleotide-binding</keyword>
<sequence>MKPLAESKTRLSDHLSEKERAELSAAMLASVLTALRDSNVCATIVVGGDERVQSIASDRDAVWMPDRFNDLNLAVDEAFRRVWDSCGIAAYLPGDLPHLTDSDVVSLMEVVSHTNGITICPAHDGGTNALVVPEDLGFAPRLGNESYKRHRELATELGIEIRELWTPGFELDVDTIKDLRRCLYSLPLGIQNSLDTIGEALK</sequence>
<evidence type="ECO:0000313" key="5">
    <source>
        <dbReference type="EMBL" id="CAI8013903.1"/>
    </source>
</evidence>
<dbReference type="GO" id="GO:0043814">
    <property type="term" value="F:phospholactate guanylyltransferase activity"/>
    <property type="evidence" value="ECO:0007669"/>
    <property type="project" value="InterPro"/>
</dbReference>
<keyword evidence="1" id="KW-0808">Transferase</keyword>
<dbReference type="NCBIfam" id="TIGR03552">
    <property type="entry name" value="F420_cofC"/>
    <property type="match status" value="1"/>
</dbReference>
<accession>A0AA35RLT0</accession>
<comment type="caution">
    <text evidence="5">The sequence shown here is derived from an EMBL/GenBank/DDBJ whole genome shotgun (WGS) entry which is preliminary data.</text>
</comment>
<proteinExistence type="predicted"/>
<name>A0AA35RLT0_GEOBA</name>
<reference evidence="5" key="1">
    <citation type="submission" date="2023-03" db="EMBL/GenBank/DDBJ databases">
        <authorList>
            <person name="Steffen K."/>
            <person name="Cardenas P."/>
        </authorList>
    </citation>
    <scope>NUCLEOTIDE SEQUENCE</scope>
</reference>
<dbReference type="Proteomes" id="UP001174909">
    <property type="component" value="Unassembled WGS sequence"/>
</dbReference>
<evidence type="ECO:0000256" key="3">
    <source>
        <dbReference type="ARBA" id="ARBA00022741"/>
    </source>
</evidence>
<dbReference type="Gene3D" id="3.90.550.10">
    <property type="entry name" value="Spore Coat Polysaccharide Biosynthesis Protein SpsA, Chain A"/>
    <property type="match status" value="1"/>
</dbReference>
<evidence type="ECO:0000256" key="1">
    <source>
        <dbReference type="ARBA" id="ARBA00022679"/>
    </source>
</evidence>
<evidence type="ECO:0000256" key="4">
    <source>
        <dbReference type="ARBA" id="ARBA00023134"/>
    </source>
</evidence>
<organism evidence="5 6">
    <name type="scientific">Geodia barretti</name>
    <name type="common">Barrett's horny sponge</name>
    <dbReference type="NCBI Taxonomy" id="519541"/>
    <lineage>
        <taxon>Eukaryota</taxon>
        <taxon>Metazoa</taxon>
        <taxon>Porifera</taxon>
        <taxon>Demospongiae</taxon>
        <taxon>Heteroscleromorpha</taxon>
        <taxon>Tetractinellida</taxon>
        <taxon>Astrophorina</taxon>
        <taxon>Geodiidae</taxon>
        <taxon>Geodia</taxon>
    </lineage>
</organism>
<keyword evidence="2 5" id="KW-0548">Nucleotidyltransferase</keyword>
<dbReference type="Pfam" id="PF01983">
    <property type="entry name" value="CofC"/>
    <property type="match status" value="1"/>
</dbReference>
<evidence type="ECO:0000313" key="6">
    <source>
        <dbReference type="Proteomes" id="UP001174909"/>
    </source>
</evidence>
<gene>
    <name evidence="5" type="ORF">GBAR_LOCUS8752</name>
</gene>
<evidence type="ECO:0000256" key="2">
    <source>
        <dbReference type="ARBA" id="ARBA00022695"/>
    </source>
</evidence>
<dbReference type="AlphaFoldDB" id="A0AA35RLT0"/>